<name>A0A177HQZ5_9ACTN</name>
<proteinExistence type="predicted"/>
<organism evidence="1 2">
    <name type="scientific">Streptomyces jeddahensis</name>
    <dbReference type="NCBI Taxonomy" id="1716141"/>
    <lineage>
        <taxon>Bacteria</taxon>
        <taxon>Bacillati</taxon>
        <taxon>Actinomycetota</taxon>
        <taxon>Actinomycetes</taxon>
        <taxon>Kitasatosporales</taxon>
        <taxon>Streptomycetaceae</taxon>
        <taxon>Streptomyces</taxon>
    </lineage>
</organism>
<protein>
    <recommendedName>
        <fullName evidence="3">DUF4145 domain-containing protein</fullName>
    </recommendedName>
</protein>
<gene>
    <name evidence="1" type="ORF">STSP_31090</name>
</gene>
<accession>A0A177HQZ5</accession>
<reference evidence="1 2" key="1">
    <citation type="submission" date="2015-12" db="EMBL/GenBank/DDBJ databases">
        <title>Genome sequence of Streptomyces sp. G25.</title>
        <authorList>
            <person name="Poehlein A."/>
            <person name="Roettig A."/>
            <person name="Hiessl S."/>
            <person name="Hauschild P."/>
            <person name="Schauer J."/>
            <person name="Madkour M.H."/>
            <person name="Al-Ansari A.M."/>
            <person name="Almakishah N.H."/>
            <person name="Steinbuechel A."/>
            <person name="Daniel R."/>
        </authorList>
    </citation>
    <scope>NUCLEOTIDE SEQUENCE [LARGE SCALE GENOMIC DNA]</scope>
    <source>
        <strain evidence="2">G25(2015)</strain>
    </source>
</reference>
<sequence length="269" mass="30191">MRLSKLLSDAPAVATMQVDGFLDGHTLKWGKHKRIKVGKVLRNFHCRACEAQRTFVSGDELSCLGLGDNQISIDATLQCVECRSSVEIWFLIGSNSDISGVAPEVRIERYTENLRDRADRVDGHRGPFSDLVKRAQLAYENQLGAGSIVYLRKIFELVTFEVADIAKIETKNHNGRNIPFSVVLEKVNAVRNIIPRRFSSDGYQLFRELSEIIHGESSEEEALQKYKPCLQLVLGVVDEVSRDNEYARAIEELGWNIENIGEITRGGVA</sequence>
<dbReference type="STRING" id="1716141.STSP_31090"/>
<evidence type="ECO:0000313" key="2">
    <source>
        <dbReference type="Proteomes" id="UP000077381"/>
    </source>
</evidence>
<evidence type="ECO:0000313" key="1">
    <source>
        <dbReference type="EMBL" id="OAH13431.1"/>
    </source>
</evidence>
<dbReference type="Proteomes" id="UP000077381">
    <property type="component" value="Unassembled WGS sequence"/>
</dbReference>
<comment type="caution">
    <text evidence="1">The sequence shown here is derived from an EMBL/GenBank/DDBJ whole genome shotgun (WGS) entry which is preliminary data.</text>
</comment>
<dbReference type="EMBL" id="LOHS01000076">
    <property type="protein sequence ID" value="OAH13431.1"/>
    <property type="molecule type" value="Genomic_DNA"/>
</dbReference>
<dbReference type="AlphaFoldDB" id="A0A177HQZ5"/>
<keyword evidence="2" id="KW-1185">Reference proteome</keyword>
<evidence type="ECO:0008006" key="3">
    <source>
        <dbReference type="Google" id="ProtNLM"/>
    </source>
</evidence>
<dbReference type="PATRIC" id="fig|1716141.3.peg.3268"/>